<keyword evidence="2" id="KW-1185">Reference proteome</keyword>
<dbReference type="InterPro" id="IPR008727">
    <property type="entry name" value="PAAR_motif"/>
</dbReference>
<evidence type="ECO:0000313" key="2">
    <source>
        <dbReference type="Proteomes" id="UP000309819"/>
    </source>
</evidence>
<sequence length="110" mass="11723">MPGHGAIRLGDTHSGGGRMIEANGVMIDGQAQCVLGDNAQCPLHVGIYPLVSGGDGSVLFEGQPLIFEPAELACGCQVFSTCTRGMQKRERPALLGKTSWRHHARDVMFC</sequence>
<dbReference type="Proteomes" id="UP000309819">
    <property type="component" value="Unassembled WGS sequence"/>
</dbReference>
<evidence type="ECO:0000313" key="1">
    <source>
        <dbReference type="EMBL" id="TLP55077.1"/>
    </source>
</evidence>
<dbReference type="CDD" id="cd14744">
    <property type="entry name" value="PAAR_CT_2"/>
    <property type="match status" value="1"/>
</dbReference>
<dbReference type="Pfam" id="PF05488">
    <property type="entry name" value="PAAR_motif"/>
    <property type="match status" value="1"/>
</dbReference>
<dbReference type="EMBL" id="VAUO01000013">
    <property type="protein sequence ID" value="TLP55077.1"/>
    <property type="molecule type" value="Genomic_DNA"/>
</dbReference>
<dbReference type="AlphaFoldDB" id="A0A5R8YQ34"/>
<accession>A0A5R8YQ34</accession>
<gene>
    <name evidence="1" type="ORF">FEM01_20845</name>
</gene>
<proteinExistence type="predicted"/>
<dbReference type="OrthoDB" id="6860016at2"/>
<organism evidence="1 2">
    <name type="scientific">Pseudomonas mosselii</name>
    <dbReference type="NCBI Taxonomy" id="78327"/>
    <lineage>
        <taxon>Bacteria</taxon>
        <taxon>Pseudomonadati</taxon>
        <taxon>Pseudomonadota</taxon>
        <taxon>Gammaproteobacteria</taxon>
        <taxon>Pseudomonadales</taxon>
        <taxon>Pseudomonadaceae</taxon>
        <taxon>Pseudomonas</taxon>
    </lineage>
</organism>
<comment type="caution">
    <text evidence="1">The sequence shown here is derived from an EMBL/GenBank/DDBJ whole genome shotgun (WGS) entry which is preliminary data.</text>
</comment>
<reference evidence="1 2" key="1">
    <citation type="submission" date="2019-05" db="EMBL/GenBank/DDBJ databases">
        <title>Pseudomonas sp. SC006 isolated from lettuce that can produce HBGAs.</title>
        <authorList>
            <person name="Wang D."/>
            <person name="Liao N."/>
            <person name="Liu D."/>
            <person name="Zhang Z."/>
            <person name="Zou S."/>
        </authorList>
    </citation>
    <scope>NUCLEOTIDE SEQUENCE [LARGE SCALE GENOMIC DNA]</scope>
    <source>
        <strain evidence="1 2">SC006</strain>
    </source>
</reference>
<name>A0A5R8YQ34_9PSED</name>
<protein>
    <submittedName>
        <fullName evidence="1">PAAR domain-containing protein</fullName>
    </submittedName>
</protein>
<dbReference type="RefSeq" id="WP_138221353.1">
    <property type="nucleotide sequence ID" value="NZ_VAUO01000013.1"/>
</dbReference>